<organism evidence="3 4">
    <name type="scientific">Humisphaera borealis</name>
    <dbReference type="NCBI Taxonomy" id="2807512"/>
    <lineage>
        <taxon>Bacteria</taxon>
        <taxon>Pseudomonadati</taxon>
        <taxon>Planctomycetota</taxon>
        <taxon>Phycisphaerae</taxon>
        <taxon>Tepidisphaerales</taxon>
        <taxon>Tepidisphaeraceae</taxon>
        <taxon>Humisphaera</taxon>
    </lineage>
</organism>
<evidence type="ECO:0000256" key="2">
    <source>
        <dbReference type="SAM" id="SignalP"/>
    </source>
</evidence>
<protein>
    <recommendedName>
        <fullName evidence="5">Tetratricopeptide repeat protein</fullName>
    </recommendedName>
</protein>
<feature type="chain" id="PRO_5034027021" description="Tetratricopeptide repeat protein" evidence="2">
    <location>
        <begin position="20"/>
        <end position="973"/>
    </location>
</feature>
<dbReference type="KEGG" id="hbs:IPV69_01400"/>
<proteinExistence type="predicted"/>
<feature type="signal peptide" evidence="2">
    <location>
        <begin position="1"/>
        <end position="19"/>
    </location>
</feature>
<dbReference type="Gene3D" id="1.25.40.10">
    <property type="entry name" value="Tetratricopeptide repeat domain"/>
    <property type="match status" value="1"/>
</dbReference>
<keyword evidence="2" id="KW-0732">Signal</keyword>
<feature type="region of interest" description="Disordered" evidence="1">
    <location>
        <begin position="927"/>
        <end position="948"/>
    </location>
</feature>
<dbReference type="RefSeq" id="WP_206293127.1">
    <property type="nucleotide sequence ID" value="NZ_CP063458.1"/>
</dbReference>
<dbReference type="SUPFAM" id="SSF48452">
    <property type="entry name" value="TPR-like"/>
    <property type="match status" value="1"/>
</dbReference>
<evidence type="ECO:0000313" key="4">
    <source>
        <dbReference type="Proteomes" id="UP000593765"/>
    </source>
</evidence>
<dbReference type="Proteomes" id="UP000593765">
    <property type="component" value="Chromosome"/>
</dbReference>
<name>A0A7M2WWZ3_9BACT</name>
<dbReference type="AlphaFoldDB" id="A0A7M2WWZ3"/>
<dbReference type="InterPro" id="IPR011990">
    <property type="entry name" value="TPR-like_helical_dom_sf"/>
</dbReference>
<accession>A0A7M2WWZ3</accession>
<gene>
    <name evidence="3" type="ORF">IPV69_01400</name>
</gene>
<reference evidence="3 4" key="1">
    <citation type="submission" date="2020-10" db="EMBL/GenBank/DDBJ databases">
        <title>Wide distribution of Phycisphaera-like planctomycetes from WD2101 soil group in peatlands and genome analysis of the first cultivated representative.</title>
        <authorList>
            <person name="Dedysh S.N."/>
            <person name="Beletsky A.V."/>
            <person name="Ivanova A."/>
            <person name="Kulichevskaya I.S."/>
            <person name="Suzina N.E."/>
            <person name="Philippov D.A."/>
            <person name="Rakitin A.L."/>
            <person name="Mardanov A.V."/>
            <person name="Ravin N.V."/>
        </authorList>
    </citation>
    <scope>NUCLEOTIDE SEQUENCE [LARGE SCALE GENOMIC DNA]</scope>
    <source>
        <strain evidence="3 4">M1803</strain>
    </source>
</reference>
<evidence type="ECO:0008006" key="5">
    <source>
        <dbReference type="Google" id="ProtNLM"/>
    </source>
</evidence>
<evidence type="ECO:0000313" key="3">
    <source>
        <dbReference type="EMBL" id="QOV90057.1"/>
    </source>
</evidence>
<evidence type="ECO:0000256" key="1">
    <source>
        <dbReference type="SAM" id="MobiDB-lite"/>
    </source>
</evidence>
<dbReference type="EMBL" id="CP063458">
    <property type="protein sequence ID" value="QOV90057.1"/>
    <property type="molecule type" value="Genomic_DNA"/>
</dbReference>
<keyword evidence="4" id="KW-1185">Reference proteome</keyword>
<sequence>MTRSLTLLISLVIPLVSMADTPARPQAKDLSAAIKKVTDELAAYRAAADTLAPRDAATQWLTLYDRTSAVWLQGRSGSAAVRKRVEEVHRDFLASLPPPATWRELSAQIDARPAPADADGSVRYSALRVLSRLLAGDGRGREDALQALRDAVGSGDAVAGLGADEDSASLDQLIGTLAAGRGLTEQFEKELELLGPDPDQTIAIPDLYRQANPANAEAMLKAAVVGEARIELSGGDYTDRRVLDLARKHVSSMKMPHFELVQDEAALDLFDEMERRFPDDAKADKARIRRGEPPWNTGTRALDRYKARRLQLCRLIREGRTDEAQKVQARLMADDAIESTADDEGLLSFDILLEDLEWTDARLNTVLALLKKHPQAPLWQVAGRGALRLGKLQSWIELADGVQPDVAATAYDGTPLRDLVVNVLLLADRNDDAMARLRRLPAPDKSTIDDIYSAASLAALGDQRKSEKDVALAVDWMRQAWRRMSRQAASGDDSDQLDAAAAARYFSDALLLQKKAPEAAATLLEAAEVCRSHASLSPALLAEALAIYLDAGKPTQAVELLDTAEHWHADDLVSQVSQRARDRRRLGTVAGAALLQSGKRPAGIKAIESSLAYDVDQPAAYRALLAAAAGSEDAMREVLAAFGRIVRSRPMSPLPLAWKAELLRQAGKLEAAEEAAAAAIAMGVTDEIVLGSKDLLQAHRTMVAVLKAQGRSRDAIEFAGAVAAADRIAAAKELSAGPALKACEEAAELFPAWVPLRLFLMFEYIDRGDTAKAKQEAQAAVTHLFKLPLERLESQAIVGSAMLHPVFRAEVERMAKARLEEEPADARASYLLGLAHIEASRAAEASVMLAAATLHQPKFAAAWVALRDYGATVAVRSDAALHVATLPGQIGRDEFAPAEVIDLRRLWDTVATVRRSSPPATTAIYPLSASKADPDDQPNKPAAESATPGEVLSQTLLLQTLRSLMFPGLPDEL</sequence>